<evidence type="ECO:0000313" key="7">
    <source>
        <dbReference type="Proteomes" id="UP000247150"/>
    </source>
</evidence>
<keyword evidence="3 4" id="KW-0472">Membrane</keyword>
<evidence type="ECO:0000256" key="5">
    <source>
        <dbReference type="SAM" id="Phobius"/>
    </source>
</evidence>
<comment type="caution">
    <text evidence="6">The sequence shown here is derived from an EMBL/GenBank/DDBJ whole genome shotgun (WGS) entry which is preliminary data.</text>
</comment>
<sequence length="521" mass="58493">MNRWTWLQKKNKVTKNTHQQAKKHGKDVSFSSSLHYNLEQLQNILGSNPDIAIRKFYIDIYNVYAAVVFIKGLADKEQINEQILKSIMFELQKRECFEKEDRAGRSNIKETIKDHVVTLTDVKEIKNIEECVMDILNGDTALLLDSVDTSLLLGTKNWPSRQIEEPITEATVRGSREGFVENILVNMSLIRRRIKDSNLVLDKYTIGRRSQTTVIVTYMKDITNDSIIKEVKNRLEKIDIDQTLESGIIEQFIEDDFLSPFPQLLTTERPDKVASGLLEGRVAILVDGTPFVLLLPITITSILQGPEDYYERWFVGTLIRLMRFGAIFVSLFGPSLYVALVSYHPGLIPTDLVISIAGSREGVPFPSIVEALMMEVTIEILREAGVRLPKPIGQTVGIVGGLVIGEAAVTAGLVSPMMVIVVAVTAISSFSIPQYGAGIAIRILRFGMMLSAAFLGLYGIIMFAIALSIHLVKLKSFGVEYTSPFVPYQVKDWKDALVRLPYKVLKQRPEMLKPKDSTRIK</sequence>
<evidence type="ECO:0000256" key="2">
    <source>
        <dbReference type="ARBA" id="ARBA00005278"/>
    </source>
</evidence>
<accession>A0A2V2ZZ01</accession>
<evidence type="ECO:0000256" key="1">
    <source>
        <dbReference type="ARBA" id="ARBA00004141"/>
    </source>
</evidence>
<dbReference type="RefSeq" id="WP_110064700.1">
    <property type="nucleotide sequence ID" value="NZ_QGTW01000004.1"/>
</dbReference>
<gene>
    <name evidence="6" type="ORF">DFO73_104293</name>
</gene>
<feature type="transmembrane region" description="Helical" evidence="5">
    <location>
        <begin position="398"/>
        <end position="427"/>
    </location>
</feature>
<dbReference type="InterPro" id="IPR004995">
    <property type="entry name" value="Spore_Ger"/>
</dbReference>
<evidence type="ECO:0000256" key="3">
    <source>
        <dbReference type="ARBA" id="ARBA00023136"/>
    </source>
</evidence>
<dbReference type="OrthoDB" id="9772630at2"/>
<dbReference type="AlphaFoldDB" id="A0A2V2ZZ01"/>
<feature type="transmembrane region" description="Helical" evidence="5">
    <location>
        <begin position="448"/>
        <end position="472"/>
    </location>
</feature>
<keyword evidence="5" id="KW-0812">Transmembrane</keyword>
<dbReference type="GO" id="GO:0005886">
    <property type="term" value="C:plasma membrane"/>
    <property type="evidence" value="ECO:0007669"/>
    <property type="project" value="UniProtKB-SubCell"/>
</dbReference>
<proteinExistence type="inferred from homology"/>
<dbReference type="PANTHER" id="PTHR22550">
    <property type="entry name" value="SPORE GERMINATION PROTEIN"/>
    <property type="match status" value="1"/>
</dbReference>
<dbReference type="Pfam" id="PF03323">
    <property type="entry name" value="GerA"/>
    <property type="match status" value="1"/>
</dbReference>
<evidence type="ECO:0000313" key="6">
    <source>
        <dbReference type="EMBL" id="PWW29651.1"/>
    </source>
</evidence>
<dbReference type="Proteomes" id="UP000247150">
    <property type="component" value="Unassembled WGS sequence"/>
</dbReference>
<evidence type="ECO:0000256" key="4">
    <source>
        <dbReference type="PIRNR" id="PIRNR005690"/>
    </source>
</evidence>
<comment type="similarity">
    <text evidence="2 4">Belongs to the GerABKA family.</text>
</comment>
<dbReference type="InterPro" id="IPR050768">
    <property type="entry name" value="UPF0353/GerABKA_families"/>
</dbReference>
<feature type="transmembrane region" description="Helical" evidence="5">
    <location>
        <begin position="321"/>
        <end position="343"/>
    </location>
</feature>
<comment type="subcellular location">
    <subcellularLocation>
        <location evidence="4">Cell membrane</location>
    </subcellularLocation>
    <subcellularLocation>
        <location evidence="1">Membrane</location>
        <topology evidence="1">Multi-pass membrane protein</topology>
    </subcellularLocation>
</comment>
<reference evidence="6 7" key="1">
    <citation type="submission" date="2018-05" db="EMBL/GenBank/DDBJ databases">
        <title>Freshwater and sediment microbial communities from various areas in North America, analyzing microbe dynamics in response to fracking.</title>
        <authorList>
            <person name="Lamendella R."/>
        </authorList>
    </citation>
    <scope>NUCLEOTIDE SEQUENCE [LARGE SCALE GENOMIC DNA]</scope>
    <source>
        <strain evidence="6 7">15_TX</strain>
    </source>
</reference>
<dbReference type="PANTHER" id="PTHR22550:SF5">
    <property type="entry name" value="LEUCINE ZIPPER PROTEIN 4"/>
    <property type="match status" value="1"/>
</dbReference>
<keyword evidence="5" id="KW-1133">Transmembrane helix</keyword>
<protein>
    <submittedName>
        <fullName evidence="6">Spore germination protein</fullName>
    </submittedName>
</protein>
<dbReference type="PIRSF" id="PIRSF005690">
    <property type="entry name" value="GerBA"/>
    <property type="match status" value="1"/>
</dbReference>
<dbReference type="EMBL" id="QGTW01000004">
    <property type="protein sequence ID" value="PWW29651.1"/>
    <property type="molecule type" value="Genomic_DNA"/>
</dbReference>
<organism evidence="6 7">
    <name type="scientific">Cytobacillus oceanisediminis</name>
    <dbReference type="NCBI Taxonomy" id="665099"/>
    <lineage>
        <taxon>Bacteria</taxon>
        <taxon>Bacillati</taxon>
        <taxon>Bacillota</taxon>
        <taxon>Bacilli</taxon>
        <taxon>Bacillales</taxon>
        <taxon>Bacillaceae</taxon>
        <taxon>Cytobacillus</taxon>
    </lineage>
</organism>
<name>A0A2V2ZZ01_9BACI</name>
<dbReference type="GO" id="GO:0009847">
    <property type="term" value="P:spore germination"/>
    <property type="evidence" value="ECO:0007669"/>
    <property type="project" value="UniProtKB-UniRule"/>
</dbReference>